<gene>
    <name evidence="3" type="ORF">GF359_04100</name>
</gene>
<keyword evidence="3" id="KW-0482">Metalloprotease</keyword>
<reference evidence="3" key="1">
    <citation type="submission" date="2019-11" db="EMBL/GenBank/DDBJ databases">
        <title>Microbial mats filling the niche in hypersaline microbial mats.</title>
        <authorList>
            <person name="Wong H.L."/>
            <person name="Macleod F.I."/>
            <person name="White R.A. III"/>
            <person name="Burns B.P."/>
        </authorList>
    </citation>
    <scope>NUCLEOTIDE SEQUENCE</scope>
    <source>
        <strain evidence="3">Bin_327</strain>
    </source>
</reference>
<evidence type="ECO:0000313" key="4">
    <source>
        <dbReference type="Proteomes" id="UP000630660"/>
    </source>
</evidence>
<feature type="transmembrane region" description="Helical" evidence="1">
    <location>
        <begin position="82"/>
        <end position="105"/>
    </location>
</feature>
<dbReference type="GO" id="GO:0004175">
    <property type="term" value="F:endopeptidase activity"/>
    <property type="evidence" value="ECO:0007669"/>
    <property type="project" value="UniProtKB-ARBA"/>
</dbReference>
<feature type="transmembrane region" description="Helical" evidence="1">
    <location>
        <begin position="241"/>
        <end position="260"/>
    </location>
</feature>
<dbReference type="GO" id="GO:0080120">
    <property type="term" value="P:CAAX-box protein maturation"/>
    <property type="evidence" value="ECO:0007669"/>
    <property type="project" value="UniProtKB-ARBA"/>
</dbReference>
<dbReference type="PANTHER" id="PTHR35797">
    <property type="entry name" value="PROTEASE-RELATED"/>
    <property type="match status" value="1"/>
</dbReference>
<evidence type="ECO:0000313" key="3">
    <source>
        <dbReference type="EMBL" id="MBD3364380.1"/>
    </source>
</evidence>
<feature type="transmembrane region" description="Helical" evidence="1">
    <location>
        <begin position="182"/>
        <end position="204"/>
    </location>
</feature>
<dbReference type="AlphaFoldDB" id="A0A9D5QDT6"/>
<dbReference type="Pfam" id="PF02517">
    <property type="entry name" value="Rce1-like"/>
    <property type="match status" value="1"/>
</dbReference>
<protein>
    <submittedName>
        <fullName evidence="3">CPBP family intramembrane metalloprotease</fullName>
    </submittedName>
</protein>
<dbReference type="EMBL" id="WJKJ01000133">
    <property type="protein sequence ID" value="MBD3364380.1"/>
    <property type="molecule type" value="Genomic_DNA"/>
</dbReference>
<keyword evidence="1" id="KW-0472">Membrane</keyword>
<keyword evidence="3" id="KW-0378">Hydrolase</keyword>
<feature type="transmembrane region" description="Helical" evidence="1">
    <location>
        <begin position="155"/>
        <end position="176"/>
    </location>
</feature>
<feature type="transmembrane region" description="Helical" evidence="1">
    <location>
        <begin position="7"/>
        <end position="27"/>
    </location>
</feature>
<accession>A0A9D5QDT6</accession>
<keyword evidence="1" id="KW-1133">Transmembrane helix</keyword>
<proteinExistence type="predicted"/>
<feature type="transmembrane region" description="Helical" evidence="1">
    <location>
        <begin position="216"/>
        <end position="235"/>
    </location>
</feature>
<dbReference type="InterPro" id="IPR003675">
    <property type="entry name" value="Rce1/LyrA-like_dom"/>
</dbReference>
<dbReference type="Proteomes" id="UP000630660">
    <property type="component" value="Unassembled WGS sequence"/>
</dbReference>
<dbReference type="InterPro" id="IPR042150">
    <property type="entry name" value="MmRce1-like"/>
</dbReference>
<keyword evidence="1" id="KW-0812">Transmembrane</keyword>
<feature type="transmembrane region" description="Helical" evidence="1">
    <location>
        <begin position="39"/>
        <end position="61"/>
    </location>
</feature>
<sequence>MTRKRSILSLSVYFVLSFIIMYGLVGLGKLGIMPTDSPLFMLLFIVGSWGPTIAAILALLITEKGKGIGNLFRGWGRWKVGIGWYGAALSPFAVALLVAFIYLVIMGRPAPGPQTEITVPVIAMSLMMALLTGATGEEPGWRAFATPRLQHHLGALGASVILGIIWILWHLPLWFLEDTPQYGMPFVPFAVSCVTETILLTWIFNNTRGSLAMASLFHLSINISGTLVAGMLGWVAFDQYLWIQAVVLIVFAVLVICFFGDAKLSRKPASEMPFEKIDAH</sequence>
<evidence type="ECO:0000256" key="1">
    <source>
        <dbReference type="SAM" id="Phobius"/>
    </source>
</evidence>
<keyword evidence="3" id="KW-0645">Protease</keyword>
<feature type="transmembrane region" description="Helical" evidence="1">
    <location>
        <begin position="117"/>
        <end position="134"/>
    </location>
</feature>
<dbReference type="PANTHER" id="PTHR35797:SF1">
    <property type="entry name" value="PROTEASE"/>
    <property type="match status" value="1"/>
</dbReference>
<feature type="domain" description="CAAX prenyl protease 2/Lysostaphin resistance protein A-like" evidence="2">
    <location>
        <begin position="123"/>
        <end position="223"/>
    </location>
</feature>
<organism evidence="3 4">
    <name type="scientific">candidate division WOR-3 bacterium</name>
    <dbReference type="NCBI Taxonomy" id="2052148"/>
    <lineage>
        <taxon>Bacteria</taxon>
        <taxon>Bacteria division WOR-3</taxon>
    </lineage>
</organism>
<dbReference type="GO" id="GO:0008237">
    <property type="term" value="F:metallopeptidase activity"/>
    <property type="evidence" value="ECO:0007669"/>
    <property type="project" value="UniProtKB-KW"/>
</dbReference>
<comment type="caution">
    <text evidence="3">The sequence shown here is derived from an EMBL/GenBank/DDBJ whole genome shotgun (WGS) entry which is preliminary data.</text>
</comment>
<name>A0A9D5QDT6_UNCW3</name>
<evidence type="ECO:0000259" key="2">
    <source>
        <dbReference type="Pfam" id="PF02517"/>
    </source>
</evidence>